<accession>A0A1G7X261</accession>
<comment type="subcellular location">
    <subcellularLocation>
        <location evidence="1">Secreted</location>
    </subcellularLocation>
</comment>
<feature type="domain" description="Secretion system C-terminal sorting" evidence="6">
    <location>
        <begin position="486"/>
        <end position="561"/>
    </location>
</feature>
<dbReference type="Gene3D" id="2.60.120.200">
    <property type="match status" value="1"/>
</dbReference>
<keyword evidence="2" id="KW-0964">Secreted</keyword>
<keyword evidence="3 5" id="KW-0732">Signal</keyword>
<dbReference type="Proteomes" id="UP000199045">
    <property type="component" value="Unassembled WGS sequence"/>
</dbReference>
<dbReference type="NCBIfam" id="TIGR04183">
    <property type="entry name" value="Por_Secre_tail"/>
    <property type="match status" value="1"/>
</dbReference>
<dbReference type="Pfam" id="PF18962">
    <property type="entry name" value="Por_Secre_tail"/>
    <property type="match status" value="1"/>
</dbReference>
<dbReference type="InterPro" id="IPR055372">
    <property type="entry name" value="CBM96"/>
</dbReference>
<feature type="signal peptide" evidence="5">
    <location>
        <begin position="1"/>
        <end position="23"/>
    </location>
</feature>
<reference evidence="8 9" key="1">
    <citation type="submission" date="2016-10" db="EMBL/GenBank/DDBJ databases">
        <authorList>
            <person name="de Groot N.N."/>
        </authorList>
    </citation>
    <scope>NUCLEOTIDE SEQUENCE [LARGE SCALE GENOMIC DNA]</scope>
    <source>
        <strain evidence="8 9">DSM 527</strain>
    </source>
</reference>
<feature type="domain" description="Carbohydrate-binding module family 96" evidence="7">
    <location>
        <begin position="286"/>
        <end position="456"/>
    </location>
</feature>
<dbReference type="NCBIfam" id="NF033679">
    <property type="entry name" value="DNRLRE_dom"/>
    <property type="match status" value="1"/>
</dbReference>
<dbReference type="EMBL" id="FNBN01000006">
    <property type="protein sequence ID" value="SDG78268.1"/>
    <property type="molecule type" value="Genomic_DNA"/>
</dbReference>
<evidence type="ECO:0000256" key="5">
    <source>
        <dbReference type="SAM" id="SignalP"/>
    </source>
</evidence>
<organism evidence="8 9">
    <name type="scientific">Chitinophaga filiformis</name>
    <name type="common">Myxococcus filiformis</name>
    <name type="synonym">Flexibacter filiformis</name>
    <dbReference type="NCBI Taxonomy" id="104663"/>
    <lineage>
        <taxon>Bacteria</taxon>
        <taxon>Pseudomonadati</taxon>
        <taxon>Bacteroidota</taxon>
        <taxon>Chitinophagia</taxon>
        <taxon>Chitinophagales</taxon>
        <taxon>Chitinophagaceae</taxon>
        <taxon>Chitinophaga</taxon>
    </lineage>
</organism>
<gene>
    <name evidence="8" type="ORF">SAMN04488121_106269</name>
</gene>
<evidence type="ECO:0000259" key="6">
    <source>
        <dbReference type="Pfam" id="PF18962"/>
    </source>
</evidence>
<dbReference type="AlphaFoldDB" id="A0A1G7X261"/>
<dbReference type="RefSeq" id="WP_143011555.1">
    <property type="nucleotide sequence ID" value="NZ_FNBN01000006.1"/>
</dbReference>
<evidence type="ECO:0000256" key="4">
    <source>
        <dbReference type="SAM" id="MobiDB-lite"/>
    </source>
</evidence>
<protein>
    <submittedName>
        <fullName evidence="8">Por secretion system C-terminal sorting domain-containing protein</fullName>
    </submittedName>
</protein>
<evidence type="ECO:0000313" key="8">
    <source>
        <dbReference type="EMBL" id="SDG78268.1"/>
    </source>
</evidence>
<feature type="chain" id="PRO_5011603216" evidence="5">
    <location>
        <begin position="24"/>
        <end position="564"/>
    </location>
</feature>
<feature type="compositionally biased region" description="Polar residues" evidence="4">
    <location>
        <begin position="101"/>
        <end position="110"/>
    </location>
</feature>
<proteinExistence type="predicted"/>
<evidence type="ECO:0000313" key="9">
    <source>
        <dbReference type="Proteomes" id="UP000199045"/>
    </source>
</evidence>
<evidence type="ECO:0000259" key="7">
    <source>
        <dbReference type="Pfam" id="PF24517"/>
    </source>
</evidence>
<sequence length="564" mass="60788">MKTSLRCGSIMLFLFSMSPLLHAQVTLSANGPGDTYELIQSVLGSGTAGEVPDCGHTSFGRHITEEFDAQLNRYVFVFHIHVTPDNDRCNGSTDRQRNEIKTQGSSPANVKGSLNETVTYRWKFKLDAGFKPTANFCHIHQIKAGDGDDGAPIITITPRAGNPQKLQIIHSTGSGGTGGEVHSVDLSAFKGVWVEVFEKIKYSTSGSYEVVIKRVSDGATLLTYSNSNINMWRDGTTFCRPKWGIYRSLNSISDLRDEQVRFADFCIAEGNNTCPSDVGNGGGGETTTLTPSADAYVRSGTYAGTTHGSTDPSILIAKLNSSGSADNDRQTYVTFDLGSAGTDISSAVLKLYGKIDDTRSSNVPVSAYSVSNTSWSESSITWNNKPATSSAALSSATITDATARYYTWNVTNYVQSQIDAGNTKVSFALKSTQITDPRITFNSKETGSNPPQLVLNPTSAIIAQVPPAYAPVDKTAKETADLVVNVFPNPLGDNTTIDLNLKQAGRTQVEVFDLQRRRIAVLINTYLPAGAHRTIFDAKSVPAGTYIVSVLHNGKVVTKKISKQ</sequence>
<dbReference type="STRING" id="104663.SAMN04488121_106269"/>
<evidence type="ECO:0000256" key="2">
    <source>
        <dbReference type="ARBA" id="ARBA00022525"/>
    </source>
</evidence>
<feature type="compositionally biased region" description="Basic and acidic residues" evidence="4">
    <location>
        <begin position="87"/>
        <end position="100"/>
    </location>
</feature>
<dbReference type="Pfam" id="PF24517">
    <property type="entry name" value="CBM96"/>
    <property type="match status" value="1"/>
</dbReference>
<dbReference type="GO" id="GO:0005576">
    <property type="term" value="C:extracellular region"/>
    <property type="evidence" value="ECO:0007669"/>
    <property type="project" value="UniProtKB-SubCell"/>
</dbReference>
<dbReference type="OrthoDB" id="624837at2"/>
<name>A0A1G7X261_CHIFI</name>
<feature type="region of interest" description="Disordered" evidence="4">
    <location>
        <begin position="87"/>
        <end position="110"/>
    </location>
</feature>
<dbReference type="InterPro" id="IPR026444">
    <property type="entry name" value="Secre_tail"/>
</dbReference>
<evidence type="ECO:0000256" key="1">
    <source>
        <dbReference type="ARBA" id="ARBA00004613"/>
    </source>
</evidence>
<evidence type="ECO:0000256" key="3">
    <source>
        <dbReference type="ARBA" id="ARBA00022729"/>
    </source>
</evidence>